<dbReference type="AlphaFoldDB" id="A0A0E0FS84"/>
<name>A0A0E0FS84_ORYNI</name>
<dbReference type="Proteomes" id="UP000006591">
    <property type="component" value="Chromosome 1"/>
</dbReference>
<reference evidence="1" key="2">
    <citation type="submission" date="2018-04" db="EMBL/GenBank/DDBJ databases">
        <title>OnivRS2 (Oryza nivara Reference Sequence Version 2).</title>
        <authorList>
            <person name="Zhang J."/>
            <person name="Kudrna D."/>
            <person name="Lee S."/>
            <person name="Talag J."/>
            <person name="Rajasekar S."/>
            <person name="Welchert J."/>
            <person name="Hsing Y.-I."/>
            <person name="Wing R.A."/>
        </authorList>
    </citation>
    <scope>NUCLEOTIDE SEQUENCE [LARGE SCALE GENOMIC DNA]</scope>
</reference>
<reference evidence="1" key="1">
    <citation type="submission" date="2015-04" db="UniProtKB">
        <authorList>
            <consortium name="EnsemblPlants"/>
        </authorList>
    </citation>
    <scope>IDENTIFICATION</scope>
    <source>
        <strain evidence="1">SL10</strain>
    </source>
</reference>
<keyword evidence="2" id="KW-1185">Reference proteome</keyword>
<dbReference type="Gramene" id="ONIVA01G32910.1">
    <property type="protein sequence ID" value="ONIVA01G32910.1"/>
    <property type="gene ID" value="ONIVA01G32910"/>
</dbReference>
<evidence type="ECO:0000313" key="1">
    <source>
        <dbReference type="EnsemblPlants" id="ONIVA01G32910.1"/>
    </source>
</evidence>
<dbReference type="HOGENOM" id="CLU_2175052_0_0_1"/>
<organism evidence="1">
    <name type="scientific">Oryza nivara</name>
    <name type="common">Indian wild rice</name>
    <name type="synonym">Oryza sativa f. spontanea</name>
    <dbReference type="NCBI Taxonomy" id="4536"/>
    <lineage>
        <taxon>Eukaryota</taxon>
        <taxon>Viridiplantae</taxon>
        <taxon>Streptophyta</taxon>
        <taxon>Embryophyta</taxon>
        <taxon>Tracheophyta</taxon>
        <taxon>Spermatophyta</taxon>
        <taxon>Magnoliopsida</taxon>
        <taxon>Liliopsida</taxon>
        <taxon>Poales</taxon>
        <taxon>Poaceae</taxon>
        <taxon>BOP clade</taxon>
        <taxon>Oryzoideae</taxon>
        <taxon>Oryzeae</taxon>
        <taxon>Oryzinae</taxon>
        <taxon>Oryza</taxon>
    </lineage>
</organism>
<accession>A0A0E0FS84</accession>
<dbReference type="EnsemblPlants" id="ONIVA01G32910.1">
    <property type="protein sequence ID" value="ONIVA01G32910.1"/>
    <property type="gene ID" value="ONIVA01G32910"/>
</dbReference>
<proteinExistence type="predicted"/>
<protein>
    <submittedName>
        <fullName evidence="1">Uncharacterized protein</fullName>
    </submittedName>
</protein>
<sequence>MPYCHVIVLRRGKNEAKKWLMHMKLLAAVALHQAEPDNLLFSPGYACKMFGRMPHRGASSSWAGCTVHRLLDGAPDRNRARRVAGECLLSFSREKKNFAPGSCNVPVLQS</sequence>
<evidence type="ECO:0000313" key="2">
    <source>
        <dbReference type="Proteomes" id="UP000006591"/>
    </source>
</evidence>